<sequence length="30" mass="3499">MLIHILQKTAVYIRKANRFIATSSFLTSKF</sequence>
<protein>
    <submittedName>
        <fullName evidence="1">Uncharacterized protein</fullName>
    </submittedName>
</protein>
<evidence type="ECO:0000313" key="1">
    <source>
        <dbReference type="EMBL" id="MBX35574.1"/>
    </source>
</evidence>
<organism evidence="1">
    <name type="scientific">Rhizophora mucronata</name>
    <name type="common">Asiatic mangrove</name>
    <dbReference type="NCBI Taxonomy" id="61149"/>
    <lineage>
        <taxon>Eukaryota</taxon>
        <taxon>Viridiplantae</taxon>
        <taxon>Streptophyta</taxon>
        <taxon>Embryophyta</taxon>
        <taxon>Tracheophyta</taxon>
        <taxon>Spermatophyta</taxon>
        <taxon>Magnoliopsida</taxon>
        <taxon>eudicotyledons</taxon>
        <taxon>Gunneridae</taxon>
        <taxon>Pentapetalae</taxon>
        <taxon>rosids</taxon>
        <taxon>fabids</taxon>
        <taxon>Malpighiales</taxon>
        <taxon>Rhizophoraceae</taxon>
        <taxon>Rhizophora</taxon>
    </lineage>
</organism>
<accession>A0A2P2MZD3</accession>
<dbReference type="AlphaFoldDB" id="A0A2P2MZD3"/>
<proteinExistence type="predicted"/>
<name>A0A2P2MZD3_RHIMU</name>
<dbReference type="EMBL" id="GGEC01055090">
    <property type="protein sequence ID" value="MBX35574.1"/>
    <property type="molecule type" value="Transcribed_RNA"/>
</dbReference>
<reference evidence="1" key="1">
    <citation type="submission" date="2018-02" db="EMBL/GenBank/DDBJ databases">
        <title>Rhizophora mucronata_Transcriptome.</title>
        <authorList>
            <person name="Meera S.P."/>
            <person name="Sreeshan A."/>
            <person name="Augustine A."/>
        </authorList>
    </citation>
    <scope>NUCLEOTIDE SEQUENCE</scope>
    <source>
        <tissue evidence="1">Leaf</tissue>
    </source>
</reference>